<dbReference type="AlphaFoldDB" id="A0A238KCB3"/>
<evidence type="ECO:0000259" key="1">
    <source>
        <dbReference type="Pfam" id="PF01814"/>
    </source>
</evidence>
<dbReference type="EMBL" id="FXYH01000006">
    <property type="protein sequence ID" value="SMX40460.1"/>
    <property type="molecule type" value="Genomic_DNA"/>
</dbReference>
<keyword evidence="3" id="KW-1185">Reference proteome</keyword>
<protein>
    <recommendedName>
        <fullName evidence="1">Hemerythrin-like domain-containing protein</fullName>
    </recommendedName>
</protein>
<evidence type="ECO:0000313" key="2">
    <source>
        <dbReference type="EMBL" id="SMX40460.1"/>
    </source>
</evidence>
<evidence type="ECO:0000313" key="3">
    <source>
        <dbReference type="Proteomes" id="UP000220836"/>
    </source>
</evidence>
<accession>A0A238KCB3</accession>
<dbReference type="InterPro" id="IPR012312">
    <property type="entry name" value="Hemerythrin-like"/>
</dbReference>
<proteinExistence type="predicted"/>
<organism evidence="2 3">
    <name type="scientific">Pelagimonas varians</name>
    <dbReference type="NCBI Taxonomy" id="696760"/>
    <lineage>
        <taxon>Bacteria</taxon>
        <taxon>Pseudomonadati</taxon>
        <taxon>Pseudomonadota</taxon>
        <taxon>Alphaproteobacteria</taxon>
        <taxon>Rhodobacterales</taxon>
        <taxon>Roseobacteraceae</taxon>
        <taxon>Pelagimonas</taxon>
    </lineage>
</organism>
<dbReference type="Gene3D" id="1.20.120.520">
    <property type="entry name" value="nmb1532 protein domain like"/>
    <property type="match status" value="1"/>
</dbReference>
<dbReference type="Pfam" id="PF01814">
    <property type="entry name" value="Hemerythrin"/>
    <property type="match status" value="1"/>
</dbReference>
<dbReference type="RefSeq" id="WP_097804513.1">
    <property type="nucleotide sequence ID" value="NZ_FXYH01000006.1"/>
</dbReference>
<dbReference type="Proteomes" id="UP000220836">
    <property type="component" value="Unassembled WGS sequence"/>
</dbReference>
<name>A0A238KCB3_9RHOB</name>
<feature type="domain" description="Hemerythrin-like" evidence="1">
    <location>
        <begin position="38"/>
        <end position="181"/>
    </location>
</feature>
<reference evidence="2 3" key="1">
    <citation type="submission" date="2017-05" db="EMBL/GenBank/DDBJ databases">
        <authorList>
            <person name="Song R."/>
            <person name="Chenine A.L."/>
            <person name="Ruprecht R.M."/>
        </authorList>
    </citation>
    <scope>NUCLEOTIDE SEQUENCE [LARGE SCALE GENOMIC DNA]</scope>
    <source>
        <strain evidence="2 3">CECT 8663</strain>
    </source>
</reference>
<dbReference type="OrthoDB" id="6077989at2"/>
<gene>
    <name evidence="2" type="ORF">PEV8663_02011</name>
</gene>
<sequence length="188" mass="21218">MTQYDIKARSGLPNEMQALLRTLPRDGWKDHPNFARSIQNWMGAHQMFRDLATLVREDTESFLGQSLEDTAYAARLARFGNLLVGNLHGHHGWEDRAFFPELEAADPRFARGLEMLETDHQELDVLLDRLTIKGNRVVQLAALEPAQMATEAGDLHGIITQVGGFLHRHLTDEEDLAVPILLHHALRG</sequence>